<evidence type="ECO:0000259" key="3">
    <source>
        <dbReference type="PROSITE" id="PS50977"/>
    </source>
</evidence>
<keyword evidence="1 2" id="KW-0238">DNA-binding</keyword>
<dbReference type="PROSITE" id="PS50977">
    <property type="entry name" value="HTH_TETR_2"/>
    <property type="match status" value="1"/>
</dbReference>
<dbReference type="RefSeq" id="WP_050739806.1">
    <property type="nucleotide sequence ID" value="NZ_LGYO01000017.1"/>
</dbReference>
<dbReference type="SUPFAM" id="SSF46689">
    <property type="entry name" value="Homeodomain-like"/>
    <property type="match status" value="1"/>
</dbReference>
<reference evidence="5" key="1">
    <citation type="submission" date="2015-07" db="EMBL/GenBank/DDBJ databases">
        <title>Draft genome sequence of Acetobacterium bakii DSM 8293, a potential psychrophilic chemical producer through syngas fermentation.</title>
        <authorList>
            <person name="Song Y."/>
            <person name="Hwang S."/>
            <person name="Cho B.-K."/>
        </authorList>
    </citation>
    <scope>NUCLEOTIDE SEQUENCE [LARGE SCALE GENOMIC DNA]</scope>
    <source>
        <strain evidence="5">DSM 8239</strain>
    </source>
</reference>
<dbReference type="AlphaFoldDB" id="A0A0L6U176"/>
<dbReference type="InterPro" id="IPR023772">
    <property type="entry name" value="DNA-bd_HTH_TetR-type_CS"/>
</dbReference>
<evidence type="ECO:0000313" key="4">
    <source>
        <dbReference type="EMBL" id="KNZ42259.1"/>
    </source>
</evidence>
<dbReference type="EMBL" id="LGYO01000017">
    <property type="protein sequence ID" value="KNZ42259.1"/>
    <property type="molecule type" value="Genomic_DNA"/>
</dbReference>
<dbReference type="SUPFAM" id="SSF48498">
    <property type="entry name" value="Tetracyclin repressor-like, C-terminal domain"/>
    <property type="match status" value="1"/>
</dbReference>
<feature type="domain" description="HTH tetR-type" evidence="3">
    <location>
        <begin position="8"/>
        <end position="68"/>
    </location>
</feature>
<dbReference type="Pfam" id="PF00440">
    <property type="entry name" value="TetR_N"/>
    <property type="match status" value="1"/>
</dbReference>
<dbReference type="GO" id="GO:0003677">
    <property type="term" value="F:DNA binding"/>
    <property type="evidence" value="ECO:0007669"/>
    <property type="project" value="UniProtKB-UniRule"/>
</dbReference>
<dbReference type="PANTHER" id="PTHR43479">
    <property type="entry name" value="ACREF/ENVCD OPERON REPRESSOR-RELATED"/>
    <property type="match status" value="1"/>
</dbReference>
<dbReference type="PANTHER" id="PTHR43479:SF11">
    <property type="entry name" value="ACREF_ENVCD OPERON REPRESSOR-RELATED"/>
    <property type="match status" value="1"/>
</dbReference>
<dbReference type="Proteomes" id="UP000036873">
    <property type="component" value="Unassembled WGS sequence"/>
</dbReference>
<protein>
    <recommendedName>
        <fullName evidence="3">HTH tetR-type domain-containing protein</fullName>
    </recommendedName>
</protein>
<dbReference type="PROSITE" id="PS01081">
    <property type="entry name" value="HTH_TETR_1"/>
    <property type="match status" value="1"/>
</dbReference>
<comment type="caution">
    <text evidence="4">The sequence shown here is derived from an EMBL/GenBank/DDBJ whole genome shotgun (WGS) entry which is preliminary data.</text>
</comment>
<evidence type="ECO:0000256" key="1">
    <source>
        <dbReference type="ARBA" id="ARBA00023125"/>
    </source>
</evidence>
<evidence type="ECO:0000256" key="2">
    <source>
        <dbReference type="PROSITE-ProRule" id="PRU00335"/>
    </source>
</evidence>
<organism evidence="4 5">
    <name type="scientific">Acetobacterium bakii</name>
    <dbReference type="NCBI Taxonomy" id="52689"/>
    <lineage>
        <taxon>Bacteria</taxon>
        <taxon>Bacillati</taxon>
        <taxon>Bacillota</taxon>
        <taxon>Clostridia</taxon>
        <taxon>Eubacteriales</taxon>
        <taxon>Eubacteriaceae</taxon>
        <taxon>Acetobacterium</taxon>
    </lineage>
</organism>
<dbReference type="InterPro" id="IPR001647">
    <property type="entry name" value="HTH_TetR"/>
</dbReference>
<keyword evidence="5" id="KW-1185">Reference proteome</keyword>
<dbReference type="PRINTS" id="PR00455">
    <property type="entry name" value="HTHTETR"/>
</dbReference>
<dbReference type="InterPro" id="IPR036271">
    <property type="entry name" value="Tet_transcr_reg_TetR-rel_C_sf"/>
</dbReference>
<evidence type="ECO:0000313" key="5">
    <source>
        <dbReference type="Proteomes" id="UP000036873"/>
    </source>
</evidence>
<sequence>MKQAEKGIRRKNQIATIALDQFIQKGYYGTSTREISKIAEISSGLMFHYFKNKQDLFHYLVQIGTEKMKFNHEMALDQPKNYLQNVAKYIFGQLQENEFFAKMFIFIDTAQHTVGIPDETKTLLQDNDVIRQCTPIFIKGQQTGEFRSGNAHAMCVAFFGTIQGVAQEKVRMPETPMPEVEWLMDMIVGERKVK</sequence>
<dbReference type="STRING" id="52689.AKG39_07715"/>
<feature type="DNA-binding region" description="H-T-H motif" evidence="2">
    <location>
        <begin position="31"/>
        <end position="50"/>
    </location>
</feature>
<dbReference type="InterPro" id="IPR009057">
    <property type="entry name" value="Homeodomain-like_sf"/>
</dbReference>
<dbReference type="Gene3D" id="1.10.357.10">
    <property type="entry name" value="Tetracycline Repressor, domain 2"/>
    <property type="match status" value="1"/>
</dbReference>
<proteinExistence type="predicted"/>
<accession>A0A0L6U176</accession>
<name>A0A0L6U176_9FIRM</name>
<dbReference type="InterPro" id="IPR050624">
    <property type="entry name" value="HTH-type_Tx_Regulator"/>
</dbReference>
<dbReference type="OrthoDB" id="9814200at2"/>
<gene>
    <name evidence="4" type="ORF">AKG39_07715</name>
</gene>